<evidence type="ECO:0000259" key="2">
    <source>
        <dbReference type="Pfam" id="PF20684"/>
    </source>
</evidence>
<dbReference type="Proteomes" id="UP000799757">
    <property type="component" value="Unassembled WGS sequence"/>
</dbReference>
<gene>
    <name evidence="3" type="ORF">K505DRAFT_217606</name>
</gene>
<protein>
    <recommendedName>
        <fullName evidence="2">Rhodopsin domain-containing protein</fullName>
    </recommendedName>
</protein>
<feature type="transmembrane region" description="Helical" evidence="1">
    <location>
        <begin position="105"/>
        <end position="127"/>
    </location>
</feature>
<evidence type="ECO:0000313" key="3">
    <source>
        <dbReference type="EMBL" id="KAF2790511.1"/>
    </source>
</evidence>
<feature type="transmembrane region" description="Helical" evidence="1">
    <location>
        <begin position="175"/>
        <end position="199"/>
    </location>
</feature>
<dbReference type="PANTHER" id="PTHR38794:SF1">
    <property type="entry name" value="INTEGRAL MEMBRANE PROTEIN"/>
    <property type="match status" value="1"/>
</dbReference>
<feature type="transmembrane region" description="Helical" evidence="1">
    <location>
        <begin position="53"/>
        <end position="78"/>
    </location>
</feature>
<dbReference type="EMBL" id="MU002069">
    <property type="protein sequence ID" value="KAF2790511.1"/>
    <property type="molecule type" value="Genomic_DNA"/>
</dbReference>
<feature type="transmembrane region" description="Helical" evidence="1">
    <location>
        <begin position="23"/>
        <end position="41"/>
    </location>
</feature>
<feature type="transmembrane region" description="Helical" evidence="1">
    <location>
        <begin position="211"/>
        <end position="234"/>
    </location>
</feature>
<dbReference type="InterPro" id="IPR049326">
    <property type="entry name" value="Rhodopsin_dom_fungi"/>
</dbReference>
<proteinExistence type="predicted"/>
<organism evidence="3 4">
    <name type="scientific">Melanomma pulvis-pyrius CBS 109.77</name>
    <dbReference type="NCBI Taxonomy" id="1314802"/>
    <lineage>
        <taxon>Eukaryota</taxon>
        <taxon>Fungi</taxon>
        <taxon>Dikarya</taxon>
        <taxon>Ascomycota</taxon>
        <taxon>Pezizomycotina</taxon>
        <taxon>Dothideomycetes</taxon>
        <taxon>Pleosporomycetidae</taxon>
        <taxon>Pleosporales</taxon>
        <taxon>Melanommataceae</taxon>
        <taxon>Melanomma</taxon>
    </lineage>
</organism>
<name>A0A6A6X2R7_9PLEO</name>
<dbReference type="AlphaFoldDB" id="A0A6A6X2R7"/>
<dbReference type="PANTHER" id="PTHR38794">
    <property type="entry name" value="INTEGRAL MEMBRANE PROTEIN"/>
    <property type="match status" value="1"/>
</dbReference>
<evidence type="ECO:0000313" key="4">
    <source>
        <dbReference type="Proteomes" id="UP000799757"/>
    </source>
</evidence>
<keyword evidence="4" id="KW-1185">Reference proteome</keyword>
<evidence type="ECO:0000256" key="1">
    <source>
        <dbReference type="SAM" id="Phobius"/>
    </source>
</evidence>
<feature type="domain" description="Rhodopsin" evidence="2">
    <location>
        <begin position="42"/>
        <end position="273"/>
    </location>
</feature>
<feature type="transmembrane region" description="Helical" evidence="1">
    <location>
        <begin position="134"/>
        <end position="155"/>
    </location>
</feature>
<dbReference type="OrthoDB" id="3918601at2759"/>
<keyword evidence="1" id="KW-0812">Transmembrane</keyword>
<sequence length="338" mass="37549">MTIPSTSLAVRATPITPDNKSTAITIATWLLMVIFIIMFLLREAIKFVVLRKFAVDDLLILLAVIFAVGFSITTLILASDGLGVLGTLTLRRADAIMKGYYASDFLYILTIGFVKLSLVTFFHSIVIQGTQRRVVQGLGLFISAWTFASLLAVAFQCGLPRPWEMMTLHCYNSGLFWIIYCIIDMTTDVCLIMLSVNLVAYLKVKLSRKVIVVACFAPRILVIGAALARLIYLFPITPHDNPEFNLWVPVICTEVQICITISTACIPYMKPFFEGAEAGAWRADDRRRKCLKVNTLCGYQSVSGQAKAHKQGKELHSMDSTASMSLKYGRTPDVSPRI</sequence>
<accession>A0A6A6X2R7</accession>
<keyword evidence="1" id="KW-1133">Transmembrane helix</keyword>
<keyword evidence="1" id="KW-0472">Membrane</keyword>
<feature type="non-terminal residue" evidence="3">
    <location>
        <position position="338"/>
    </location>
</feature>
<reference evidence="3" key="1">
    <citation type="journal article" date="2020" name="Stud. Mycol.">
        <title>101 Dothideomycetes genomes: a test case for predicting lifestyles and emergence of pathogens.</title>
        <authorList>
            <person name="Haridas S."/>
            <person name="Albert R."/>
            <person name="Binder M."/>
            <person name="Bloem J."/>
            <person name="Labutti K."/>
            <person name="Salamov A."/>
            <person name="Andreopoulos B."/>
            <person name="Baker S."/>
            <person name="Barry K."/>
            <person name="Bills G."/>
            <person name="Bluhm B."/>
            <person name="Cannon C."/>
            <person name="Castanera R."/>
            <person name="Culley D."/>
            <person name="Daum C."/>
            <person name="Ezra D."/>
            <person name="Gonzalez J."/>
            <person name="Henrissat B."/>
            <person name="Kuo A."/>
            <person name="Liang C."/>
            <person name="Lipzen A."/>
            <person name="Lutzoni F."/>
            <person name="Magnuson J."/>
            <person name="Mondo S."/>
            <person name="Nolan M."/>
            <person name="Ohm R."/>
            <person name="Pangilinan J."/>
            <person name="Park H.-J."/>
            <person name="Ramirez L."/>
            <person name="Alfaro M."/>
            <person name="Sun H."/>
            <person name="Tritt A."/>
            <person name="Yoshinaga Y."/>
            <person name="Zwiers L.-H."/>
            <person name="Turgeon B."/>
            <person name="Goodwin S."/>
            <person name="Spatafora J."/>
            <person name="Crous P."/>
            <person name="Grigoriev I."/>
        </authorList>
    </citation>
    <scope>NUCLEOTIDE SEQUENCE</scope>
    <source>
        <strain evidence="3">CBS 109.77</strain>
    </source>
</reference>
<feature type="transmembrane region" description="Helical" evidence="1">
    <location>
        <begin position="246"/>
        <end position="266"/>
    </location>
</feature>
<dbReference type="Pfam" id="PF20684">
    <property type="entry name" value="Fung_rhodopsin"/>
    <property type="match status" value="1"/>
</dbReference>